<name>A0ABW0FJL0_9MICO</name>
<protein>
    <submittedName>
        <fullName evidence="2">SPOR domain-containing protein</fullName>
    </submittedName>
</protein>
<dbReference type="GeneID" id="303296478"/>
<gene>
    <name evidence="2" type="ORF">ACFPK8_18010</name>
</gene>
<sequence>MTDGTEFFYNLSTGSVEEGRQSPATDLMGPYASRAEAQQALKTAAARNEKWEQDNDAWEGTDEA</sequence>
<evidence type="ECO:0000313" key="2">
    <source>
        <dbReference type="EMBL" id="MFC5299412.1"/>
    </source>
</evidence>
<reference evidence="3" key="1">
    <citation type="journal article" date="2019" name="Int. J. Syst. Evol. Microbiol.">
        <title>The Global Catalogue of Microorganisms (GCM) 10K type strain sequencing project: providing services to taxonomists for standard genome sequencing and annotation.</title>
        <authorList>
            <consortium name="The Broad Institute Genomics Platform"/>
            <consortium name="The Broad Institute Genome Sequencing Center for Infectious Disease"/>
            <person name="Wu L."/>
            <person name="Ma J."/>
        </authorList>
    </citation>
    <scope>NUCLEOTIDE SEQUENCE [LARGE SCALE GENOMIC DNA]</scope>
    <source>
        <strain evidence="3">CGMCC 1.16455</strain>
    </source>
</reference>
<accession>A0ABW0FJL0</accession>
<organism evidence="2 3">
    <name type="scientific">Brachybacterium tyrofermentans</name>
    <dbReference type="NCBI Taxonomy" id="47848"/>
    <lineage>
        <taxon>Bacteria</taxon>
        <taxon>Bacillati</taxon>
        <taxon>Actinomycetota</taxon>
        <taxon>Actinomycetes</taxon>
        <taxon>Micrococcales</taxon>
        <taxon>Dermabacteraceae</taxon>
        <taxon>Brachybacterium</taxon>
    </lineage>
</organism>
<keyword evidence="3" id="KW-1185">Reference proteome</keyword>
<evidence type="ECO:0000313" key="3">
    <source>
        <dbReference type="Proteomes" id="UP001595937"/>
    </source>
</evidence>
<proteinExistence type="predicted"/>
<feature type="region of interest" description="Disordered" evidence="1">
    <location>
        <begin position="1"/>
        <end position="24"/>
    </location>
</feature>
<dbReference type="RefSeq" id="WP_343922835.1">
    <property type="nucleotide sequence ID" value="NZ_BAAAIR010000025.1"/>
</dbReference>
<feature type="region of interest" description="Disordered" evidence="1">
    <location>
        <begin position="40"/>
        <end position="64"/>
    </location>
</feature>
<dbReference type="EMBL" id="JBHSLN010000088">
    <property type="protein sequence ID" value="MFC5299412.1"/>
    <property type="molecule type" value="Genomic_DNA"/>
</dbReference>
<feature type="compositionally biased region" description="Acidic residues" evidence="1">
    <location>
        <begin position="54"/>
        <end position="64"/>
    </location>
</feature>
<dbReference type="Proteomes" id="UP001595937">
    <property type="component" value="Unassembled WGS sequence"/>
</dbReference>
<comment type="caution">
    <text evidence="2">The sequence shown here is derived from an EMBL/GenBank/DDBJ whole genome shotgun (WGS) entry which is preliminary data.</text>
</comment>
<evidence type="ECO:0000256" key="1">
    <source>
        <dbReference type="SAM" id="MobiDB-lite"/>
    </source>
</evidence>